<keyword evidence="1" id="KW-0812">Transmembrane</keyword>
<proteinExistence type="predicted"/>
<feature type="transmembrane region" description="Helical" evidence="1">
    <location>
        <begin position="42"/>
        <end position="63"/>
    </location>
</feature>
<gene>
    <name evidence="3" type="ORF">MYP_2550</name>
</gene>
<dbReference type="STRING" id="153721.MYP_2550"/>
<reference evidence="3 4" key="1">
    <citation type="submission" date="2014-09" db="EMBL/GenBank/DDBJ databases">
        <title>Sporocytophaga myxococcoides PG-01 genome sequencing.</title>
        <authorList>
            <person name="Liu L."/>
            <person name="Gao P.J."/>
            <person name="Chen G.J."/>
            <person name="Wang L.S."/>
        </authorList>
    </citation>
    <scope>NUCLEOTIDE SEQUENCE [LARGE SCALE GENOMIC DNA]</scope>
    <source>
        <strain evidence="3 4">PG-01</strain>
    </source>
</reference>
<feature type="domain" description="DUF2157" evidence="2">
    <location>
        <begin position="11"/>
        <end position="156"/>
    </location>
</feature>
<comment type="caution">
    <text evidence="3">The sequence shown here is derived from an EMBL/GenBank/DDBJ whole genome shotgun (WGS) entry which is preliminary data.</text>
</comment>
<feature type="transmembrane region" description="Helical" evidence="1">
    <location>
        <begin position="157"/>
        <end position="174"/>
    </location>
</feature>
<feature type="transmembrane region" description="Helical" evidence="1">
    <location>
        <begin position="69"/>
        <end position="87"/>
    </location>
</feature>
<protein>
    <recommendedName>
        <fullName evidence="2">DUF2157 domain-containing protein</fullName>
    </recommendedName>
</protein>
<feature type="transmembrane region" description="Helical" evidence="1">
    <location>
        <begin position="189"/>
        <end position="208"/>
    </location>
</feature>
<dbReference type="InterPro" id="IPR018677">
    <property type="entry name" value="DUF2157"/>
</dbReference>
<evidence type="ECO:0000313" key="3">
    <source>
        <dbReference type="EMBL" id="GAL85321.1"/>
    </source>
</evidence>
<evidence type="ECO:0000256" key="1">
    <source>
        <dbReference type="SAM" id="Phobius"/>
    </source>
</evidence>
<feature type="transmembrane region" description="Helical" evidence="1">
    <location>
        <begin position="244"/>
        <end position="260"/>
    </location>
</feature>
<evidence type="ECO:0000259" key="2">
    <source>
        <dbReference type="Pfam" id="PF09925"/>
    </source>
</evidence>
<feature type="transmembrane region" description="Helical" evidence="1">
    <location>
        <begin position="267"/>
        <end position="286"/>
    </location>
</feature>
<organism evidence="3 4">
    <name type="scientific">Sporocytophaga myxococcoides</name>
    <dbReference type="NCBI Taxonomy" id="153721"/>
    <lineage>
        <taxon>Bacteria</taxon>
        <taxon>Pseudomonadati</taxon>
        <taxon>Bacteroidota</taxon>
        <taxon>Cytophagia</taxon>
        <taxon>Cytophagales</taxon>
        <taxon>Cytophagaceae</taxon>
        <taxon>Sporocytophaga</taxon>
    </lineage>
</organism>
<feature type="transmembrane region" description="Helical" evidence="1">
    <location>
        <begin position="107"/>
        <end position="125"/>
    </location>
</feature>
<dbReference type="OrthoDB" id="650263at2"/>
<feature type="transmembrane region" description="Helical" evidence="1">
    <location>
        <begin position="220"/>
        <end position="238"/>
    </location>
</feature>
<evidence type="ECO:0000313" key="4">
    <source>
        <dbReference type="Proteomes" id="UP000030185"/>
    </source>
</evidence>
<name>A0A098LEI7_9BACT</name>
<accession>A0A098LEI7</accession>
<dbReference type="EMBL" id="BBLT01000004">
    <property type="protein sequence ID" value="GAL85321.1"/>
    <property type="molecule type" value="Genomic_DNA"/>
</dbReference>
<keyword evidence="4" id="KW-1185">Reference proteome</keyword>
<dbReference type="AlphaFoldDB" id="A0A098LEI7"/>
<dbReference type="Pfam" id="PF09925">
    <property type="entry name" value="DUF2157"/>
    <property type="match status" value="1"/>
</dbReference>
<dbReference type="Proteomes" id="UP000030185">
    <property type="component" value="Unassembled WGS sequence"/>
</dbReference>
<keyword evidence="1" id="KW-1133">Transmembrane helix</keyword>
<sequence>MPERKFILNTLLTDGIISNEDKEKIENYEQDKLFSLFWEVKTFLYLGVLLFSAGAGLIIYLNIDTIGHISIISLIGLACMACFYYTFRKSEPFSFNEVMNSSPWNDYILLLGCLLFLSLETYLQIQYTIFGNQYGTATIIPTLLFFLLAYRFDHKGVLSMGVTGLAGWAGIAVTPREVFDGLDNFSDHSYIWTALGLGSFLNALVFGLQRINLKNHFAFTYLNFAIHILFIAALAGLFSEINHFLFILILFSIGGVYYFQARKLESYYFLLFIMIYLYIGITYIIFYFMFKAGAGLELAYFGFFYFIGSCALAVLLIKNHKSLLKI</sequence>
<dbReference type="RefSeq" id="WP_045463645.1">
    <property type="nucleotide sequence ID" value="NZ_BBLT01000004.1"/>
</dbReference>
<feature type="transmembrane region" description="Helical" evidence="1">
    <location>
        <begin position="298"/>
        <end position="317"/>
    </location>
</feature>
<feature type="transmembrane region" description="Helical" evidence="1">
    <location>
        <begin position="131"/>
        <end position="150"/>
    </location>
</feature>
<dbReference type="eggNOG" id="ENOG502ZB8Y">
    <property type="taxonomic scope" value="Bacteria"/>
</dbReference>
<keyword evidence="1" id="KW-0472">Membrane</keyword>